<protein>
    <submittedName>
        <fullName evidence="3">Putative secreted protein</fullName>
    </submittedName>
</protein>
<feature type="signal peptide" evidence="2">
    <location>
        <begin position="1"/>
        <end position="24"/>
    </location>
</feature>
<dbReference type="AlphaFoldDB" id="A0A023EGB9"/>
<organism evidence="3">
    <name type="scientific">Aedes albopictus</name>
    <name type="common">Asian tiger mosquito</name>
    <name type="synonym">Stegomyia albopicta</name>
    <dbReference type="NCBI Taxonomy" id="7160"/>
    <lineage>
        <taxon>Eukaryota</taxon>
        <taxon>Metazoa</taxon>
        <taxon>Ecdysozoa</taxon>
        <taxon>Arthropoda</taxon>
        <taxon>Hexapoda</taxon>
        <taxon>Insecta</taxon>
        <taxon>Pterygota</taxon>
        <taxon>Neoptera</taxon>
        <taxon>Endopterygota</taxon>
        <taxon>Diptera</taxon>
        <taxon>Nematocera</taxon>
        <taxon>Culicoidea</taxon>
        <taxon>Culicidae</taxon>
        <taxon>Culicinae</taxon>
        <taxon>Aedini</taxon>
        <taxon>Aedes</taxon>
        <taxon>Stegomyia</taxon>
    </lineage>
</organism>
<accession>A0A023EGB9</accession>
<reference evidence="3" key="1">
    <citation type="journal article" date="2014" name="PLoS Negl. Trop. Dis.">
        <title>Identification and characterization of seminal fluid proteins in the Asian tiger mosquito, Aedes albopictus.</title>
        <authorList>
            <person name="Boes K.E."/>
            <person name="Ribeiro J.M."/>
            <person name="Wong A."/>
            <person name="Harrington L.C."/>
            <person name="Wolfner M.F."/>
            <person name="Sirot L.K."/>
        </authorList>
    </citation>
    <scope>NUCLEOTIDE SEQUENCE</scope>
    <source>
        <tissue evidence="3">Reproductive organs</tissue>
    </source>
</reference>
<feature type="chain" id="PRO_5001519571" evidence="2">
    <location>
        <begin position="25"/>
        <end position="141"/>
    </location>
</feature>
<feature type="compositionally biased region" description="Basic and acidic residues" evidence="1">
    <location>
        <begin position="58"/>
        <end position="75"/>
    </location>
</feature>
<dbReference type="VEuPathDB" id="VectorBase:AALC636_003695"/>
<feature type="region of interest" description="Disordered" evidence="1">
    <location>
        <begin position="53"/>
        <end position="96"/>
    </location>
</feature>
<keyword evidence="2" id="KW-0732">Signal</keyword>
<name>A0A023EGB9_AEDAL</name>
<evidence type="ECO:0000313" key="3">
    <source>
        <dbReference type="EMBL" id="JAC07870.1"/>
    </source>
</evidence>
<dbReference type="VEuPathDB" id="VectorBase:AALFPA_072189"/>
<evidence type="ECO:0000256" key="1">
    <source>
        <dbReference type="SAM" id="MobiDB-lite"/>
    </source>
</evidence>
<evidence type="ECO:0000256" key="2">
    <source>
        <dbReference type="SAM" id="SignalP"/>
    </source>
</evidence>
<sequence length="141" mass="15549">MKSSTTQIVFVVLVFGVLVIYGQADYPSNGTAFEEVVVETSLYVSRPSTVLRRQQLRAQEKGDSRTKRDISHSTDHANSNLKSNALNPAAGHQKQSKDNFIQSFFDKGFNNGASKAEQRAFYKQKPALAATKPAGNQLVWA</sequence>
<dbReference type="EMBL" id="GAPW01005728">
    <property type="protein sequence ID" value="JAC07870.1"/>
    <property type="molecule type" value="mRNA"/>
</dbReference>
<proteinExistence type="evidence at transcript level"/>
<feature type="compositionally biased region" description="Polar residues" evidence="1">
    <location>
        <begin position="76"/>
        <end position="86"/>
    </location>
</feature>